<comment type="caution">
    <text evidence="4">The sequence shown here is derived from an EMBL/GenBank/DDBJ whole genome shotgun (WGS) entry which is preliminary data.</text>
</comment>
<gene>
    <name evidence="4" type="ORF">DX908_07540</name>
</gene>
<keyword evidence="5" id="KW-1185">Reference proteome</keyword>
<dbReference type="SMART" id="SM00869">
    <property type="entry name" value="Autotransporter"/>
    <property type="match status" value="1"/>
</dbReference>
<accession>A0A371RI27</accession>
<organism evidence="4 5">
    <name type="scientific">Parvularcula marina</name>
    <dbReference type="NCBI Taxonomy" id="2292771"/>
    <lineage>
        <taxon>Bacteria</taxon>
        <taxon>Pseudomonadati</taxon>
        <taxon>Pseudomonadota</taxon>
        <taxon>Alphaproteobacteria</taxon>
        <taxon>Parvularculales</taxon>
        <taxon>Parvularculaceae</taxon>
        <taxon>Parvularcula</taxon>
    </lineage>
</organism>
<name>A0A371RI27_9PROT</name>
<feature type="compositionally biased region" description="Acidic residues" evidence="1">
    <location>
        <begin position="119"/>
        <end position="129"/>
    </location>
</feature>
<evidence type="ECO:0000256" key="1">
    <source>
        <dbReference type="SAM" id="MobiDB-lite"/>
    </source>
</evidence>
<dbReference type="InParanoid" id="A0A371RI27"/>
<dbReference type="InterPro" id="IPR005546">
    <property type="entry name" value="Autotransporte_beta"/>
</dbReference>
<sequence>MTTTLSIRRLSLSLLAGSAAIAIGHPALAQQTIDSDTTDPVATSTTGDLTISSDGSITVTSGTAVTIDSDSDVVQNGEIAIDDTSDDGSAAADDATGVLVTGDVTFSYVQSGTTRLEDDSPVDPDDNDENGITPPDYADNRYGFRLDAGSYDGAILFNTTALVAVRGDDSAAIALDGDLTNSDGDNVIDFFGDIIMTGENSAGLLINGNMDGNVNVGSGSSISVTGMDSSAILVNGAINGSLRVNGILQVTGFADTNPELPIEDDASTPDVDESQSAEALAILERNASQTALTSGDGVAVYNDVVGGVLIDAPLVTEFADVTDQTVTTAAISVFGVGNALRIDGGAGGITIGAYENVNIDEARQALLDDDDPDNDDDIPEYGDYGVINRGQMVSNGVYPGVASEAVSIRNATIEGGIRNDGAIDTQSLRAAATGMYIGSGANVPTLFNRGRISAGVSGSGGDATGIHIDVGANLPSFNNDGRIEVFAISDDSDVYAIRDESGTITEFVNSGIILSLLSDENDNNANTERDNGEPVGQAIALDFSANTTGVTIRNTVTSRPGINVDSIGRANFGQITGDILTGSGDDMFIGDAGPTFGTLYLGAGNDTVDLSQGSVISGGIDFGDGDEQLLVDNGLVAGMIDFGTGTSILSLSNNSALVGNIASAGSLDITVAGSSLTFGSGTDLTVGSLIVDPMDIMGEQVASTLGFSISADGSSVSSVTAGLADLDSTTELEILFEGAFDNETVDQVILSAGTLNIDIDALNASLSENADGTLPVLFKQSVRRDNNDLSLVLERKTAAELGIGKGMTNAFAPVISALTADQDLGSTLFNATTNEEFMSLFSQVLAGPLDAPLAYSRAQNNSVTSLVSHRVDAITSGDDRLQRRFWLQEEGYFVNRDPDDSSNGFDGGGFVIAGGVDAPIGMFDAVGISGHYASARYDEQLGEDFPFDRTTIGLDLYFADRMGALEVDGRIGYAITDSTSERNINFGGGNRVVTGDWSGTQLTANSRVRYVMKMGKTEVRPFAGFDLVALKEDAYTETGSPALALTVQEREAESLRANVGFELSRVFTSGRQAYEFSVPGTFRPRLTAAWSQELLTDDYTATYNFDGGQEFTLTSEPESGAAIIGGDMTYENEYATIHAGVSGTFGEQTEVYTLRVGVGLKW</sequence>
<feature type="chain" id="PRO_5016737376" evidence="2">
    <location>
        <begin position="30"/>
        <end position="1162"/>
    </location>
</feature>
<dbReference type="Gene3D" id="2.40.128.130">
    <property type="entry name" value="Autotransporter beta-domain"/>
    <property type="match status" value="1"/>
</dbReference>
<evidence type="ECO:0000259" key="3">
    <source>
        <dbReference type="PROSITE" id="PS51208"/>
    </source>
</evidence>
<feature type="region of interest" description="Disordered" evidence="1">
    <location>
        <begin position="111"/>
        <end position="139"/>
    </location>
</feature>
<proteinExistence type="predicted"/>
<dbReference type="Pfam" id="PF03797">
    <property type="entry name" value="Autotransporter"/>
    <property type="match status" value="1"/>
</dbReference>
<evidence type="ECO:0000313" key="4">
    <source>
        <dbReference type="EMBL" id="RFB05117.1"/>
    </source>
</evidence>
<evidence type="ECO:0000313" key="5">
    <source>
        <dbReference type="Proteomes" id="UP000264589"/>
    </source>
</evidence>
<feature type="domain" description="Autotransporter" evidence="3">
    <location>
        <begin position="878"/>
        <end position="1162"/>
    </location>
</feature>
<dbReference type="InterPro" id="IPR036709">
    <property type="entry name" value="Autotransporte_beta_dom_sf"/>
</dbReference>
<dbReference type="EMBL" id="QUQO01000001">
    <property type="protein sequence ID" value="RFB05117.1"/>
    <property type="molecule type" value="Genomic_DNA"/>
</dbReference>
<dbReference type="OrthoDB" id="7613961at2"/>
<keyword evidence="2" id="KW-0732">Signal</keyword>
<dbReference type="SUPFAM" id="SSF103515">
    <property type="entry name" value="Autotransporter"/>
    <property type="match status" value="1"/>
</dbReference>
<feature type="signal peptide" evidence="2">
    <location>
        <begin position="1"/>
        <end position="29"/>
    </location>
</feature>
<evidence type="ECO:0000256" key="2">
    <source>
        <dbReference type="SAM" id="SignalP"/>
    </source>
</evidence>
<reference evidence="4 5" key="1">
    <citation type="submission" date="2018-08" db="EMBL/GenBank/DDBJ databases">
        <title>Parvularcula sp. SM1705, isolated from surface water of the South Sea China.</title>
        <authorList>
            <person name="Sun L."/>
        </authorList>
    </citation>
    <scope>NUCLEOTIDE SEQUENCE [LARGE SCALE GENOMIC DNA]</scope>
    <source>
        <strain evidence="4 5">SM1705</strain>
    </source>
</reference>
<dbReference type="RefSeq" id="WP_116391748.1">
    <property type="nucleotide sequence ID" value="NZ_QUQO01000001.1"/>
</dbReference>
<dbReference type="Proteomes" id="UP000264589">
    <property type="component" value="Unassembled WGS sequence"/>
</dbReference>
<dbReference type="AlphaFoldDB" id="A0A371RI27"/>
<dbReference type="PROSITE" id="PS51208">
    <property type="entry name" value="AUTOTRANSPORTER"/>
    <property type="match status" value="1"/>
</dbReference>
<protein>
    <submittedName>
        <fullName evidence="4">Autotransporter outer membrane beta-barrel domain-containing protein</fullName>
    </submittedName>
</protein>